<gene>
    <name evidence="1" type="ORF">BLNAU_20320</name>
</gene>
<keyword evidence="2" id="KW-1185">Reference proteome</keyword>
<comment type="caution">
    <text evidence="1">The sequence shown here is derived from an EMBL/GenBank/DDBJ whole genome shotgun (WGS) entry which is preliminary data.</text>
</comment>
<evidence type="ECO:0000313" key="1">
    <source>
        <dbReference type="EMBL" id="KAK2944787.1"/>
    </source>
</evidence>
<dbReference type="Proteomes" id="UP001281761">
    <property type="component" value="Unassembled WGS sequence"/>
</dbReference>
<evidence type="ECO:0000313" key="2">
    <source>
        <dbReference type="Proteomes" id="UP001281761"/>
    </source>
</evidence>
<sequence length="407" mass="46231">MAYCLERLRKKCEAFTCDGWDPHKTSFQTVIHDDPSFPGLILNSLKLNHKDNRRTTLIAISNISINYPWMKEQFIGANLVERMFETVDFVSLPLSESRTLCELTNFIRCMLNPIGETEITRNEQYPRIRVSVLEPAMQFITFIFTVSDKLILDEDRQTQHEDHLCWIDHHIKNMELRSDEHDADIVTELVKWEATELKTARGILNKYQRQSGPEAWIISEITQPVDLHSIDMIGSDYHAISYPYPVTAAQKDHATTMIEDTMFVQAYNDATARFYFDRLASRPWAIRTSDATLNPSRFTAPFSIVSQITSVEGKPSTTPTYLTQISLKVLASTAGMYSTASSDDDKGQYAIPSNAMITGWPSNKGLMFDAVPSDLNGYSNGILLTQEVTSFATNFRLIVIIVTLDKL</sequence>
<organism evidence="1 2">
    <name type="scientific">Blattamonas nauphoetae</name>
    <dbReference type="NCBI Taxonomy" id="2049346"/>
    <lineage>
        <taxon>Eukaryota</taxon>
        <taxon>Metamonada</taxon>
        <taxon>Preaxostyla</taxon>
        <taxon>Oxymonadida</taxon>
        <taxon>Blattamonas</taxon>
    </lineage>
</organism>
<proteinExistence type="predicted"/>
<name>A0ABQ9X1I5_9EUKA</name>
<reference evidence="1 2" key="1">
    <citation type="journal article" date="2022" name="bioRxiv">
        <title>Genomics of Preaxostyla Flagellates Illuminates Evolutionary Transitions and the Path Towards Mitochondrial Loss.</title>
        <authorList>
            <person name="Novak L.V.F."/>
            <person name="Treitli S.C."/>
            <person name="Pyrih J."/>
            <person name="Halakuc P."/>
            <person name="Pipaliya S.V."/>
            <person name="Vacek V."/>
            <person name="Brzon O."/>
            <person name="Soukal P."/>
            <person name="Eme L."/>
            <person name="Dacks J.B."/>
            <person name="Karnkowska A."/>
            <person name="Elias M."/>
            <person name="Hampl V."/>
        </authorList>
    </citation>
    <scope>NUCLEOTIDE SEQUENCE [LARGE SCALE GENOMIC DNA]</scope>
    <source>
        <strain evidence="1">NAU3</strain>
        <tissue evidence="1">Gut</tissue>
    </source>
</reference>
<protein>
    <submittedName>
        <fullName evidence="1">Uncharacterized protein</fullName>
    </submittedName>
</protein>
<dbReference type="EMBL" id="JARBJD010000285">
    <property type="protein sequence ID" value="KAK2944787.1"/>
    <property type="molecule type" value="Genomic_DNA"/>
</dbReference>
<accession>A0ABQ9X1I5</accession>